<organism evidence="2 3">
    <name type="scientific">Dictyobacter alpinus</name>
    <dbReference type="NCBI Taxonomy" id="2014873"/>
    <lineage>
        <taxon>Bacteria</taxon>
        <taxon>Bacillati</taxon>
        <taxon>Chloroflexota</taxon>
        <taxon>Ktedonobacteria</taxon>
        <taxon>Ktedonobacterales</taxon>
        <taxon>Dictyobacteraceae</taxon>
        <taxon>Dictyobacter</taxon>
    </lineage>
</organism>
<evidence type="ECO:0000313" key="2">
    <source>
        <dbReference type="EMBL" id="GCE29968.1"/>
    </source>
</evidence>
<evidence type="ECO:0000313" key="3">
    <source>
        <dbReference type="Proteomes" id="UP000287171"/>
    </source>
</evidence>
<comment type="caution">
    <text evidence="2">The sequence shown here is derived from an EMBL/GenBank/DDBJ whole genome shotgun (WGS) entry which is preliminary data.</text>
</comment>
<dbReference type="Proteomes" id="UP000287171">
    <property type="component" value="Unassembled WGS sequence"/>
</dbReference>
<keyword evidence="3" id="KW-1185">Reference proteome</keyword>
<gene>
    <name evidence="2" type="ORF">KDA_54520</name>
</gene>
<dbReference type="RefSeq" id="WP_161982439.1">
    <property type="nucleotide sequence ID" value="NZ_BIFT01000002.1"/>
</dbReference>
<protein>
    <recommendedName>
        <fullName evidence="1">DinB-like domain-containing protein</fullName>
    </recommendedName>
</protein>
<dbReference type="InterPro" id="IPR024775">
    <property type="entry name" value="DinB-like"/>
</dbReference>
<feature type="domain" description="DinB-like" evidence="1">
    <location>
        <begin position="25"/>
        <end position="167"/>
    </location>
</feature>
<dbReference type="EMBL" id="BIFT01000002">
    <property type="protein sequence ID" value="GCE29968.1"/>
    <property type="molecule type" value="Genomic_DNA"/>
</dbReference>
<sequence>MNTNVPGSAPSRAALPDRTALCARLEETRLAYHTLVESLTDEEWDNKHTSTQWTVRELIAHLADGLAHTPDAIEHVRRGKPFLNLPPLLNGLTAPINLLMSKWSARGQTRQTLLLRYDVAHQALLTTIEGIHENEWERGAPCYGEGYKTVLDLCEGINHHLQEHTVQLSRA</sequence>
<proteinExistence type="predicted"/>
<dbReference type="SUPFAM" id="SSF109854">
    <property type="entry name" value="DinB/YfiT-like putative metalloenzymes"/>
    <property type="match status" value="1"/>
</dbReference>
<reference evidence="3" key="1">
    <citation type="submission" date="2018-12" db="EMBL/GenBank/DDBJ databases">
        <title>Tengunoibacter tsumagoiensis gen. nov., sp. nov., Dictyobacter kobayashii sp. nov., D. alpinus sp. nov., and D. joshuensis sp. nov. and description of Dictyobacteraceae fam. nov. within the order Ktedonobacterales isolated from Tengu-no-mugimeshi.</title>
        <authorList>
            <person name="Wang C.M."/>
            <person name="Zheng Y."/>
            <person name="Sakai Y."/>
            <person name="Toyoda A."/>
            <person name="Minakuchi Y."/>
            <person name="Abe K."/>
            <person name="Yokota A."/>
            <person name="Yabe S."/>
        </authorList>
    </citation>
    <scope>NUCLEOTIDE SEQUENCE [LARGE SCALE GENOMIC DNA]</scope>
    <source>
        <strain evidence="3">Uno16</strain>
    </source>
</reference>
<evidence type="ECO:0000259" key="1">
    <source>
        <dbReference type="Pfam" id="PF12867"/>
    </source>
</evidence>
<dbReference type="Gene3D" id="1.20.120.450">
    <property type="entry name" value="dinb family like domain"/>
    <property type="match status" value="1"/>
</dbReference>
<accession>A0A402BF04</accession>
<name>A0A402BF04_9CHLR</name>
<dbReference type="AlphaFoldDB" id="A0A402BF04"/>
<dbReference type="InterPro" id="IPR034660">
    <property type="entry name" value="DinB/YfiT-like"/>
</dbReference>
<dbReference type="Pfam" id="PF12867">
    <property type="entry name" value="DinB_2"/>
    <property type="match status" value="1"/>
</dbReference>